<dbReference type="EMBL" id="BGZK01000087">
    <property type="protein sequence ID" value="GBP17433.1"/>
    <property type="molecule type" value="Genomic_DNA"/>
</dbReference>
<keyword evidence="3" id="KW-1185">Reference proteome</keyword>
<gene>
    <name evidence="2" type="ORF">EVAR_8790_1</name>
</gene>
<name>A0A4C1TTT3_EUMVA</name>
<sequence>MSLAPLSRVSRRFLLTACAAEPSGVVHFLGWVKNVKLASAHVTRSKTRKTEGSRPPARRTRGSDIPLSFYRAEKMCAYCCCCLSGAGRLRELRVCLYYSLLRASADGDC</sequence>
<protein>
    <submittedName>
        <fullName evidence="2">Uncharacterized protein</fullName>
    </submittedName>
</protein>
<feature type="region of interest" description="Disordered" evidence="1">
    <location>
        <begin position="42"/>
        <end position="62"/>
    </location>
</feature>
<organism evidence="2 3">
    <name type="scientific">Eumeta variegata</name>
    <name type="common">Bagworm moth</name>
    <name type="synonym">Eumeta japonica</name>
    <dbReference type="NCBI Taxonomy" id="151549"/>
    <lineage>
        <taxon>Eukaryota</taxon>
        <taxon>Metazoa</taxon>
        <taxon>Ecdysozoa</taxon>
        <taxon>Arthropoda</taxon>
        <taxon>Hexapoda</taxon>
        <taxon>Insecta</taxon>
        <taxon>Pterygota</taxon>
        <taxon>Neoptera</taxon>
        <taxon>Endopterygota</taxon>
        <taxon>Lepidoptera</taxon>
        <taxon>Glossata</taxon>
        <taxon>Ditrysia</taxon>
        <taxon>Tineoidea</taxon>
        <taxon>Psychidae</taxon>
        <taxon>Oiketicinae</taxon>
        <taxon>Eumeta</taxon>
    </lineage>
</organism>
<comment type="caution">
    <text evidence="2">The sequence shown here is derived from an EMBL/GenBank/DDBJ whole genome shotgun (WGS) entry which is preliminary data.</text>
</comment>
<dbReference type="AlphaFoldDB" id="A0A4C1TTT3"/>
<proteinExistence type="predicted"/>
<evidence type="ECO:0000313" key="3">
    <source>
        <dbReference type="Proteomes" id="UP000299102"/>
    </source>
</evidence>
<reference evidence="2 3" key="1">
    <citation type="journal article" date="2019" name="Commun. Biol.">
        <title>The bagworm genome reveals a unique fibroin gene that provides high tensile strength.</title>
        <authorList>
            <person name="Kono N."/>
            <person name="Nakamura H."/>
            <person name="Ohtoshi R."/>
            <person name="Tomita M."/>
            <person name="Numata K."/>
            <person name="Arakawa K."/>
        </authorList>
    </citation>
    <scope>NUCLEOTIDE SEQUENCE [LARGE SCALE GENOMIC DNA]</scope>
</reference>
<evidence type="ECO:0000256" key="1">
    <source>
        <dbReference type="SAM" id="MobiDB-lite"/>
    </source>
</evidence>
<evidence type="ECO:0000313" key="2">
    <source>
        <dbReference type="EMBL" id="GBP17433.1"/>
    </source>
</evidence>
<dbReference type="Proteomes" id="UP000299102">
    <property type="component" value="Unassembled WGS sequence"/>
</dbReference>
<accession>A0A4C1TTT3</accession>